<proteinExistence type="predicted"/>
<evidence type="ECO:0000313" key="2">
    <source>
        <dbReference type="Proteomes" id="UP000063308"/>
    </source>
</evidence>
<protein>
    <submittedName>
        <fullName evidence="1">Uncharacterized protein</fullName>
    </submittedName>
</protein>
<name>A0A0E4BRK0_9BRAD</name>
<gene>
    <name evidence="1" type="ORF">NK6_5827</name>
</gene>
<dbReference type="RefSeq" id="WP_028172865.1">
    <property type="nucleotide sequence ID" value="NZ_AXAX01000005.1"/>
</dbReference>
<reference evidence="1 2" key="1">
    <citation type="submission" date="2014-11" db="EMBL/GenBank/DDBJ databases">
        <title>Symbiosis island explosion on the genome of extra-slow-growing strains of soybean bradyrhizobia with massive insertion sequences.</title>
        <authorList>
            <person name="Iida T."/>
            <person name="Minamisawa K."/>
        </authorList>
    </citation>
    <scope>NUCLEOTIDE SEQUENCE [LARGE SCALE GENOMIC DNA]</scope>
    <source>
        <strain evidence="1 2">NK6</strain>
    </source>
</reference>
<dbReference type="AlphaFoldDB" id="A0A0E4BRK0"/>
<organism evidence="1 2">
    <name type="scientific">Bradyrhizobium diazoefficiens</name>
    <dbReference type="NCBI Taxonomy" id="1355477"/>
    <lineage>
        <taxon>Bacteria</taxon>
        <taxon>Pseudomonadati</taxon>
        <taxon>Pseudomonadota</taxon>
        <taxon>Alphaproteobacteria</taxon>
        <taxon>Hyphomicrobiales</taxon>
        <taxon>Nitrobacteraceae</taxon>
        <taxon>Bradyrhizobium</taxon>
    </lineage>
</organism>
<dbReference type="Proteomes" id="UP000063308">
    <property type="component" value="Chromosome"/>
</dbReference>
<accession>A0A0E4BRK0</accession>
<dbReference type="EMBL" id="AP014685">
    <property type="protein sequence ID" value="BAR58983.1"/>
    <property type="molecule type" value="Genomic_DNA"/>
</dbReference>
<sequence length="175" mass="18962">MTGITLTAEQIRNAPALVRQWIEQEVITSLGLAPRTPAAAPPQAAHLVACSVEDMAGVLEHVRGVFPAVNVLFELGRPGISIGQPAVMTFRLMDILHHTRLQDVGQVMTCLEMLNEALTEVRKDPSVRFCGFDNEGHCLIAPQTQTSIATLWQTMMERQQAAQAPEAGSRIAPAA</sequence>
<evidence type="ECO:0000313" key="1">
    <source>
        <dbReference type="EMBL" id="BAR58983.1"/>
    </source>
</evidence>